<accession>A0A5N7MU47</accession>
<reference evidence="2 3" key="1">
    <citation type="journal article" date="2019" name="Syst. Appl. Microbiol.">
        <title>Microvirga tunisiensis sp. nov., a root nodule symbiotic bacterium isolated from Lupinus micranthus and L. luteus grown in Northern Tunisia.</title>
        <authorList>
            <person name="Msaddak A."/>
            <person name="Rejili M."/>
            <person name="Duran D."/>
            <person name="Mars M."/>
            <person name="Palacios J.M."/>
            <person name="Ruiz-Argueso T."/>
            <person name="Rey L."/>
            <person name="Imperial J."/>
        </authorList>
    </citation>
    <scope>NUCLEOTIDE SEQUENCE [LARGE SCALE GENOMIC DNA]</scope>
    <source>
        <strain evidence="2 3">Lmie10</strain>
    </source>
</reference>
<evidence type="ECO:0000313" key="3">
    <source>
        <dbReference type="Proteomes" id="UP000403266"/>
    </source>
</evidence>
<dbReference type="EMBL" id="VOSK01000380">
    <property type="protein sequence ID" value="MPR30502.1"/>
    <property type="molecule type" value="Genomic_DNA"/>
</dbReference>
<evidence type="ECO:0000256" key="1">
    <source>
        <dbReference type="SAM" id="MobiDB-lite"/>
    </source>
</evidence>
<sequence length="111" mass="12674">MPPKNSENSPAWQGKDGLSYQDATRSEWGHEEFPFRSGDRVVVKGLDTVWDTESREHLLGKGMQGIVTEICHDPEWTTHVQVDFPDLGRVYVGRDVLARDEPSNQIKDHEQ</sequence>
<feature type="compositionally biased region" description="Polar residues" evidence="1">
    <location>
        <begin position="1"/>
        <end position="11"/>
    </location>
</feature>
<evidence type="ECO:0000313" key="2">
    <source>
        <dbReference type="EMBL" id="MPR30502.1"/>
    </source>
</evidence>
<gene>
    <name evidence="2" type="ORF">FS320_37215</name>
</gene>
<protein>
    <recommendedName>
        <fullName evidence="4">Mind bomb SH3 repeat domain-containing protein</fullName>
    </recommendedName>
</protein>
<organism evidence="2 3">
    <name type="scientific">Microvirga tunisiensis</name>
    <dbReference type="NCBI Taxonomy" id="2108360"/>
    <lineage>
        <taxon>Bacteria</taxon>
        <taxon>Pseudomonadati</taxon>
        <taxon>Pseudomonadota</taxon>
        <taxon>Alphaproteobacteria</taxon>
        <taxon>Hyphomicrobiales</taxon>
        <taxon>Methylobacteriaceae</taxon>
        <taxon>Microvirga</taxon>
    </lineage>
</organism>
<name>A0A5N7MU47_9HYPH</name>
<proteinExistence type="predicted"/>
<dbReference type="Proteomes" id="UP000403266">
    <property type="component" value="Unassembled WGS sequence"/>
</dbReference>
<keyword evidence="3" id="KW-1185">Reference proteome</keyword>
<comment type="caution">
    <text evidence="2">The sequence shown here is derived from an EMBL/GenBank/DDBJ whole genome shotgun (WGS) entry which is preliminary data.</text>
</comment>
<dbReference type="AlphaFoldDB" id="A0A5N7MU47"/>
<evidence type="ECO:0008006" key="4">
    <source>
        <dbReference type="Google" id="ProtNLM"/>
    </source>
</evidence>
<dbReference type="OrthoDB" id="9802795at2"/>
<dbReference type="RefSeq" id="WP_152717335.1">
    <property type="nucleotide sequence ID" value="NZ_VOSK01000380.1"/>
</dbReference>
<feature type="region of interest" description="Disordered" evidence="1">
    <location>
        <begin position="1"/>
        <end position="24"/>
    </location>
</feature>